<comment type="catalytic activity">
    <reaction evidence="18">
        <text>O-phospho-L-threonyl-[protein] + H2O = L-threonyl-[protein] + phosphate</text>
        <dbReference type="Rhea" id="RHEA:47004"/>
        <dbReference type="Rhea" id="RHEA-COMP:11060"/>
        <dbReference type="Rhea" id="RHEA-COMP:11605"/>
        <dbReference type="ChEBI" id="CHEBI:15377"/>
        <dbReference type="ChEBI" id="CHEBI:30013"/>
        <dbReference type="ChEBI" id="CHEBI:43474"/>
        <dbReference type="ChEBI" id="CHEBI:61977"/>
        <dbReference type="EC" id="3.1.3.16"/>
    </reaction>
</comment>
<reference evidence="20 21" key="1">
    <citation type="submission" date="2012-10" db="EMBL/GenBank/DDBJ databases">
        <authorList>
            <consortium name="Gibbon Genome Sequencing Consortium"/>
        </authorList>
    </citation>
    <scope>NUCLEOTIDE SEQUENCE [LARGE SCALE GENOMIC DNA]</scope>
</reference>
<dbReference type="InterPro" id="IPR036457">
    <property type="entry name" value="PPM-type-like_dom_sf"/>
</dbReference>
<evidence type="ECO:0000256" key="13">
    <source>
        <dbReference type="ARBA" id="ARBA00022912"/>
    </source>
</evidence>
<evidence type="ECO:0000256" key="17">
    <source>
        <dbReference type="ARBA" id="ARBA00047761"/>
    </source>
</evidence>
<dbReference type="InterPro" id="IPR001932">
    <property type="entry name" value="PPM-type_phosphatase-like_dom"/>
</dbReference>
<evidence type="ECO:0000256" key="8">
    <source>
        <dbReference type="ARBA" id="ARBA00022553"/>
    </source>
</evidence>
<dbReference type="InParanoid" id="A0A2I3G5G7"/>
<dbReference type="InterPro" id="IPR015655">
    <property type="entry name" value="PP2C"/>
</dbReference>
<evidence type="ECO:0000256" key="2">
    <source>
        <dbReference type="ARBA" id="ARBA00001946"/>
    </source>
</evidence>
<evidence type="ECO:0000256" key="1">
    <source>
        <dbReference type="ARBA" id="ARBA00001936"/>
    </source>
</evidence>
<dbReference type="STRING" id="61853.ENSNLEP00000027025"/>
<evidence type="ECO:0000256" key="15">
    <source>
        <dbReference type="ARBA" id="ARBA00023211"/>
    </source>
</evidence>
<keyword evidence="8" id="KW-0597">Phosphoprotein</keyword>
<dbReference type="AlphaFoldDB" id="A0A2I3G5G7"/>
<dbReference type="Proteomes" id="UP000001073">
    <property type="component" value="Chromosome 4"/>
</dbReference>
<dbReference type="SUPFAM" id="SSF81601">
    <property type="entry name" value="Protein serine/threonine phosphatase 2C, C-terminal domain"/>
    <property type="match status" value="1"/>
</dbReference>
<feature type="domain" description="PPM-type phosphatase" evidence="19">
    <location>
        <begin position="17"/>
        <end position="261"/>
    </location>
</feature>
<keyword evidence="7" id="KW-0963">Cytoplasm</keyword>
<dbReference type="Gene3D" id="3.60.40.10">
    <property type="entry name" value="PPM-type phosphatase domain"/>
    <property type="match status" value="1"/>
</dbReference>
<dbReference type="SUPFAM" id="SSF81606">
    <property type="entry name" value="PP2C-like"/>
    <property type="match status" value="1"/>
</dbReference>
<keyword evidence="21" id="KW-1185">Reference proteome</keyword>
<organism evidence="20 21">
    <name type="scientific">Nomascus leucogenys</name>
    <name type="common">Northern white-cheeked gibbon</name>
    <name type="synonym">Hylobates leucogenys</name>
    <dbReference type="NCBI Taxonomy" id="61853"/>
    <lineage>
        <taxon>Eukaryota</taxon>
        <taxon>Metazoa</taxon>
        <taxon>Chordata</taxon>
        <taxon>Craniata</taxon>
        <taxon>Vertebrata</taxon>
        <taxon>Euteleostomi</taxon>
        <taxon>Mammalia</taxon>
        <taxon>Eutheria</taxon>
        <taxon>Euarchontoglires</taxon>
        <taxon>Primates</taxon>
        <taxon>Haplorrhini</taxon>
        <taxon>Catarrhini</taxon>
        <taxon>Hylobatidae</taxon>
        <taxon>Nomascus</taxon>
    </lineage>
</organism>
<keyword evidence="10" id="KW-0479">Metal-binding</keyword>
<evidence type="ECO:0000256" key="10">
    <source>
        <dbReference type="ARBA" id="ARBA00022723"/>
    </source>
</evidence>
<dbReference type="Gene3D" id="1.10.10.430">
    <property type="entry name" value="Phosphatase 2C, C-terminal domain suprefamily"/>
    <property type="match status" value="1"/>
</dbReference>
<dbReference type="SMART" id="SM00332">
    <property type="entry name" value="PP2Cc"/>
    <property type="match status" value="1"/>
</dbReference>
<reference evidence="20" key="2">
    <citation type="submission" date="2025-08" db="UniProtKB">
        <authorList>
            <consortium name="Ensembl"/>
        </authorList>
    </citation>
    <scope>IDENTIFICATION</scope>
</reference>
<dbReference type="GeneTree" id="ENSGT00940000154832"/>
<accession>A0A2I3G5G7</accession>
<dbReference type="InterPro" id="IPR012911">
    <property type="entry name" value="PP2C_C"/>
</dbReference>
<sequence>QAKMEEHNAWGQGNELRYELRSMQGWHIEMEDAHMAVMALPSGLERWSFFAVCNGHPGSQVARYRFTGSAGAPSVENVKNEIRTDFLEIDEHMRVMSEKKHGADRSGSTAVSVLLSPQHTYFINCEDSRGLLCRNRKVHFFTNHKSNAGGSVMIQHVKGSLAVSIALGDLDDKCVHGKGPTEQLVSPEPEVHDIERSEEDDPFIILACDGIWDVMGNEELCNFVRSRLEVTDDPEKVCNEIVNTCLYKGSQDNMISPEAAKKEAELDKYVECRVEEIIKKQGEGVPDLVHGMNTLANENIPSLSPGGELANKQNVIEAIYKRWNLYKNDDSDSTSTDAVC</sequence>
<comment type="cofactor">
    <cofactor evidence="2">
        <name>Mg(2+)</name>
        <dbReference type="ChEBI" id="CHEBI:18420"/>
    </cofactor>
</comment>
<reference evidence="20" key="3">
    <citation type="submission" date="2025-09" db="UniProtKB">
        <authorList>
            <consortium name="Ensembl"/>
        </authorList>
    </citation>
    <scope>IDENTIFICATION</scope>
</reference>
<evidence type="ECO:0000256" key="4">
    <source>
        <dbReference type="ARBA" id="ARBA00004635"/>
    </source>
</evidence>
<evidence type="ECO:0000256" key="14">
    <source>
        <dbReference type="ARBA" id="ARBA00023136"/>
    </source>
</evidence>
<dbReference type="EMBL" id="ADFV01171344">
    <property type="status" value="NOT_ANNOTATED_CDS"/>
    <property type="molecule type" value="Genomic_DNA"/>
</dbReference>
<keyword evidence="16" id="KW-0449">Lipoprotein</keyword>
<comment type="subcellular location">
    <subcellularLocation>
        <location evidence="3">Cytoplasm</location>
        <location evidence="3">Cytosol</location>
    </subcellularLocation>
    <subcellularLocation>
        <location evidence="4">Membrane</location>
        <topology evidence="4">Lipid-anchor</topology>
    </subcellularLocation>
</comment>
<dbReference type="CDD" id="cd00143">
    <property type="entry name" value="PP2Cc"/>
    <property type="match status" value="1"/>
</dbReference>
<evidence type="ECO:0000256" key="5">
    <source>
        <dbReference type="ARBA" id="ARBA00006702"/>
    </source>
</evidence>
<proteinExistence type="inferred from homology"/>
<dbReference type="GO" id="GO:0004722">
    <property type="term" value="F:protein serine/threonine phosphatase activity"/>
    <property type="evidence" value="ECO:0007669"/>
    <property type="project" value="UniProtKB-EC"/>
</dbReference>
<dbReference type="GO" id="GO:0030145">
    <property type="term" value="F:manganese ion binding"/>
    <property type="evidence" value="ECO:0007669"/>
    <property type="project" value="InterPro"/>
</dbReference>
<name>A0A2I3G5G7_NOMLE</name>
<dbReference type="GO" id="GO:0005829">
    <property type="term" value="C:cytosol"/>
    <property type="evidence" value="ECO:0007669"/>
    <property type="project" value="UniProtKB-SubCell"/>
</dbReference>
<dbReference type="EC" id="3.1.3.16" evidence="6"/>
<comment type="cofactor">
    <cofactor evidence="1">
        <name>Mn(2+)</name>
        <dbReference type="ChEBI" id="CHEBI:29035"/>
    </cofactor>
</comment>
<dbReference type="PROSITE" id="PS51746">
    <property type="entry name" value="PPM_2"/>
    <property type="match status" value="1"/>
</dbReference>
<evidence type="ECO:0000256" key="6">
    <source>
        <dbReference type="ARBA" id="ARBA00013081"/>
    </source>
</evidence>
<keyword evidence="13" id="KW-0904">Protein phosphatase</keyword>
<evidence type="ECO:0000259" key="19">
    <source>
        <dbReference type="PROSITE" id="PS51746"/>
    </source>
</evidence>
<keyword evidence="9" id="KW-0519">Myristate</keyword>
<evidence type="ECO:0000256" key="12">
    <source>
        <dbReference type="ARBA" id="ARBA00022842"/>
    </source>
</evidence>
<keyword evidence="15" id="KW-0464">Manganese</keyword>
<dbReference type="GO" id="GO:0016020">
    <property type="term" value="C:membrane"/>
    <property type="evidence" value="ECO:0007669"/>
    <property type="project" value="UniProtKB-SubCell"/>
</dbReference>
<comment type="similarity">
    <text evidence="5">Belongs to the PP2C family.</text>
</comment>
<evidence type="ECO:0000313" key="21">
    <source>
        <dbReference type="Proteomes" id="UP000001073"/>
    </source>
</evidence>
<dbReference type="FunFam" id="1.10.10.430:FF:000001">
    <property type="entry name" value="protein phosphatase 1B isoform X1"/>
    <property type="match status" value="1"/>
</dbReference>
<evidence type="ECO:0000256" key="18">
    <source>
        <dbReference type="ARBA" id="ARBA00048336"/>
    </source>
</evidence>
<evidence type="ECO:0000256" key="11">
    <source>
        <dbReference type="ARBA" id="ARBA00022801"/>
    </source>
</evidence>
<dbReference type="PANTHER" id="PTHR47992">
    <property type="entry name" value="PROTEIN PHOSPHATASE"/>
    <property type="match status" value="1"/>
</dbReference>
<evidence type="ECO:0000256" key="3">
    <source>
        <dbReference type="ARBA" id="ARBA00004514"/>
    </source>
</evidence>
<evidence type="ECO:0000313" key="20">
    <source>
        <dbReference type="Ensembl" id="ENSNLEP00000027025.1"/>
    </source>
</evidence>
<evidence type="ECO:0000256" key="9">
    <source>
        <dbReference type="ARBA" id="ARBA00022707"/>
    </source>
</evidence>
<keyword evidence="12" id="KW-0460">Magnesium</keyword>
<keyword evidence="14" id="KW-0472">Membrane</keyword>
<protein>
    <recommendedName>
        <fullName evidence="6">protein-serine/threonine phosphatase</fullName>
        <ecNumber evidence="6">3.1.3.16</ecNumber>
    </recommendedName>
</protein>
<dbReference type="Pfam" id="PF00481">
    <property type="entry name" value="PP2C"/>
    <property type="match status" value="1"/>
</dbReference>
<dbReference type="Pfam" id="PF07830">
    <property type="entry name" value="PP2C_C"/>
    <property type="match status" value="1"/>
</dbReference>
<dbReference type="OMA" id="KRMAINI"/>
<keyword evidence="11" id="KW-0378">Hydrolase</keyword>
<dbReference type="InterPro" id="IPR036580">
    <property type="entry name" value="PP2C_C_sf"/>
</dbReference>
<comment type="catalytic activity">
    <reaction evidence="17">
        <text>O-phospho-L-seryl-[protein] + H2O = L-seryl-[protein] + phosphate</text>
        <dbReference type="Rhea" id="RHEA:20629"/>
        <dbReference type="Rhea" id="RHEA-COMP:9863"/>
        <dbReference type="Rhea" id="RHEA-COMP:11604"/>
        <dbReference type="ChEBI" id="CHEBI:15377"/>
        <dbReference type="ChEBI" id="CHEBI:29999"/>
        <dbReference type="ChEBI" id="CHEBI:43474"/>
        <dbReference type="ChEBI" id="CHEBI:83421"/>
        <dbReference type="EC" id="3.1.3.16"/>
    </reaction>
</comment>
<dbReference type="Ensembl" id="ENSNLET00000033558.1">
    <property type="protein sequence ID" value="ENSNLEP00000027025.1"/>
    <property type="gene ID" value="ENSNLEG00000029098.1"/>
</dbReference>
<evidence type="ECO:0000256" key="16">
    <source>
        <dbReference type="ARBA" id="ARBA00023288"/>
    </source>
</evidence>
<dbReference type="GO" id="GO:0000287">
    <property type="term" value="F:magnesium ion binding"/>
    <property type="evidence" value="ECO:0007669"/>
    <property type="project" value="InterPro"/>
</dbReference>
<evidence type="ECO:0000256" key="7">
    <source>
        <dbReference type="ARBA" id="ARBA00022490"/>
    </source>
</evidence>